<keyword evidence="6" id="KW-0406">Ion transport</keyword>
<evidence type="ECO:0000256" key="3">
    <source>
        <dbReference type="ARBA" id="ARBA00022475"/>
    </source>
</evidence>
<evidence type="ECO:0000313" key="9">
    <source>
        <dbReference type="EMBL" id="CAD9026241.1"/>
    </source>
</evidence>
<accession>A0A7S1IXP8</accession>
<evidence type="ECO:0000256" key="6">
    <source>
        <dbReference type="ARBA" id="ARBA00023065"/>
    </source>
</evidence>
<dbReference type="InterPro" id="IPR044669">
    <property type="entry name" value="YneE/VCCN1/2-like"/>
</dbReference>
<dbReference type="GO" id="GO:0005886">
    <property type="term" value="C:plasma membrane"/>
    <property type="evidence" value="ECO:0007669"/>
    <property type="project" value="UniProtKB-SubCell"/>
</dbReference>
<comment type="subcellular location">
    <subcellularLocation>
        <location evidence="1">Cell membrane</location>
        <topology evidence="1">Multi-pass membrane protein</topology>
    </subcellularLocation>
</comment>
<evidence type="ECO:0000256" key="2">
    <source>
        <dbReference type="ARBA" id="ARBA00022448"/>
    </source>
</evidence>
<keyword evidence="3" id="KW-1003">Cell membrane</keyword>
<evidence type="ECO:0000256" key="7">
    <source>
        <dbReference type="ARBA" id="ARBA00023136"/>
    </source>
</evidence>
<evidence type="ECO:0000256" key="1">
    <source>
        <dbReference type="ARBA" id="ARBA00004651"/>
    </source>
</evidence>
<feature type="transmembrane region" description="Helical" evidence="8">
    <location>
        <begin position="249"/>
        <end position="268"/>
    </location>
</feature>
<sequence length="376" mass="42879">MPVVPSFNRAHKEAPYRFTYPGNCVRHPYNAGSFVKILFRLRGSIIPRILRHLLASSLIAVLCTVAWYLNFLDVKNQKYRLIGTSDQAHRLLAVPLAFLLIFRSTVGIERYWEGRNVCNRYFSASINICRKGMAYIRGQDEIGKDLRLRLFRDSQLLLSIAVDLSSGLQVKLSNYTTIGVNDFRRIRKERGAQLVQVVASQLAAVIKKSYILDRISSKTMQSMHDDVQTIVEAHSAAIKIRSTPMPLPFVQILNLYILAFCYTLPFTLVHEYEWGTPIIVCIVNGSLLGINAVGVEIEDPFGEDDNDLDLQTVAEDAYRMCRRFLVSRDKVDSTVCNPLSRYSNKNRPPDRKLWSGVMPVVDELMAPKKYNDKQDR</sequence>
<dbReference type="GO" id="GO:0005254">
    <property type="term" value="F:chloride channel activity"/>
    <property type="evidence" value="ECO:0007669"/>
    <property type="project" value="InterPro"/>
</dbReference>
<keyword evidence="5 8" id="KW-1133">Transmembrane helix</keyword>
<dbReference type="AlphaFoldDB" id="A0A7S1IXP8"/>
<gene>
    <name evidence="9" type="ORF">EGYM00392_LOCUS37371</name>
</gene>
<feature type="transmembrane region" description="Helical" evidence="8">
    <location>
        <begin position="274"/>
        <end position="293"/>
    </location>
</feature>
<proteinExistence type="predicted"/>
<dbReference type="Pfam" id="PF25539">
    <property type="entry name" value="Bestrophin_2"/>
    <property type="match status" value="1"/>
</dbReference>
<dbReference type="EMBL" id="HBGA01100172">
    <property type="protein sequence ID" value="CAD9026241.1"/>
    <property type="molecule type" value="Transcribed_RNA"/>
</dbReference>
<keyword evidence="7 8" id="KW-0472">Membrane</keyword>
<organism evidence="9">
    <name type="scientific">Eutreptiella gymnastica</name>
    <dbReference type="NCBI Taxonomy" id="73025"/>
    <lineage>
        <taxon>Eukaryota</taxon>
        <taxon>Discoba</taxon>
        <taxon>Euglenozoa</taxon>
        <taxon>Euglenida</taxon>
        <taxon>Spirocuta</taxon>
        <taxon>Euglenophyceae</taxon>
        <taxon>Eutreptiales</taxon>
        <taxon>Eutreptiaceae</taxon>
        <taxon>Eutreptiella</taxon>
    </lineage>
</organism>
<feature type="transmembrane region" description="Helical" evidence="8">
    <location>
        <begin position="49"/>
        <end position="69"/>
    </location>
</feature>
<dbReference type="PANTHER" id="PTHR33281:SF19">
    <property type="entry name" value="VOLTAGE-DEPENDENT ANION CHANNEL-FORMING PROTEIN YNEE"/>
    <property type="match status" value="1"/>
</dbReference>
<evidence type="ECO:0000256" key="5">
    <source>
        <dbReference type="ARBA" id="ARBA00022989"/>
    </source>
</evidence>
<protein>
    <recommendedName>
        <fullName evidence="10">Bestrophin homolog</fullName>
    </recommendedName>
</protein>
<keyword evidence="4 8" id="KW-0812">Transmembrane</keyword>
<reference evidence="9" key="1">
    <citation type="submission" date="2021-01" db="EMBL/GenBank/DDBJ databases">
        <authorList>
            <person name="Corre E."/>
            <person name="Pelletier E."/>
            <person name="Niang G."/>
            <person name="Scheremetjew M."/>
            <person name="Finn R."/>
            <person name="Kale V."/>
            <person name="Holt S."/>
            <person name="Cochrane G."/>
            <person name="Meng A."/>
            <person name="Brown T."/>
            <person name="Cohen L."/>
        </authorList>
    </citation>
    <scope>NUCLEOTIDE SEQUENCE</scope>
    <source>
        <strain evidence="9">NIES-381</strain>
    </source>
</reference>
<evidence type="ECO:0000256" key="8">
    <source>
        <dbReference type="SAM" id="Phobius"/>
    </source>
</evidence>
<keyword evidence="2" id="KW-0813">Transport</keyword>
<evidence type="ECO:0000256" key="4">
    <source>
        <dbReference type="ARBA" id="ARBA00022692"/>
    </source>
</evidence>
<dbReference type="PANTHER" id="PTHR33281">
    <property type="entry name" value="UPF0187 PROTEIN YNEE"/>
    <property type="match status" value="1"/>
</dbReference>
<evidence type="ECO:0008006" key="10">
    <source>
        <dbReference type="Google" id="ProtNLM"/>
    </source>
</evidence>
<name>A0A7S1IXP8_9EUGL</name>